<comment type="caution">
    <text evidence="3">The sequence shown here is derived from an EMBL/GenBank/DDBJ whole genome shotgun (WGS) entry which is preliminary data.</text>
</comment>
<gene>
    <name evidence="3" type="ORF">WKW79_24725</name>
</gene>
<dbReference type="PANTHER" id="PTHR35535">
    <property type="entry name" value="HEAT SHOCK PROTEIN HSLJ"/>
    <property type="match status" value="1"/>
</dbReference>
<dbReference type="Pfam" id="PF03724">
    <property type="entry name" value="META"/>
    <property type="match status" value="1"/>
</dbReference>
<dbReference type="RefSeq" id="WP_340337869.1">
    <property type="nucleotide sequence ID" value="NZ_JBBKZS010000012.1"/>
</dbReference>
<feature type="domain" description="DUF306" evidence="2">
    <location>
        <begin position="40"/>
        <end position="149"/>
    </location>
</feature>
<accession>A0ABU8XD91</accession>
<dbReference type="Gene3D" id="2.40.128.270">
    <property type="match status" value="1"/>
</dbReference>
<feature type="signal peptide" evidence="1">
    <location>
        <begin position="1"/>
        <end position="28"/>
    </location>
</feature>
<sequence length="162" mass="16760">MPATPLSPSVASRLRNAARLACAGIAMAALTACSSVSLDEPLEGTPWRLVQLDGQQVMIGADPKIDPTLQFDASTQRVSGNGGCNNLSGGYKRNGSALRIGPLASTRRACIDAGRSRLEIRFLAALEATAGYTVKGGQLTLLDGRSMPLAVLDLGVRAASPP</sequence>
<evidence type="ECO:0000259" key="2">
    <source>
        <dbReference type="Pfam" id="PF03724"/>
    </source>
</evidence>
<keyword evidence="4" id="KW-1185">Reference proteome</keyword>
<proteinExistence type="predicted"/>
<keyword evidence="1" id="KW-0732">Signal</keyword>
<dbReference type="InterPro" id="IPR038670">
    <property type="entry name" value="HslJ-like_sf"/>
</dbReference>
<organism evidence="3 4">
    <name type="scientific">Variovorax robiniae</name>
    <dbReference type="NCBI Taxonomy" id="1836199"/>
    <lineage>
        <taxon>Bacteria</taxon>
        <taxon>Pseudomonadati</taxon>
        <taxon>Pseudomonadota</taxon>
        <taxon>Betaproteobacteria</taxon>
        <taxon>Burkholderiales</taxon>
        <taxon>Comamonadaceae</taxon>
        <taxon>Variovorax</taxon>
    </lineage>
</organism>
<reference evidence="3 4" key="1">
    <citation type="submission" date="2024-03" db="EMBL/GenBank/DDBJ databases">
        <title>Novel species of the genus Variovorax.</title>
        <authorList>
            <person name="Liu Q."/>
            <person name="Xin Y.-H."/>
        </authorList>
    </citation>
    <scope>NUCLEOTIDE SEQUENCE [LARGE SCALE GENOMIC DNA]</scope>
    <source>
        <strain evidence="3 4">KACC 18901</strain>
    </source>
</reference>
<evidence type="ECO:0000313" key="4">
    <source>
        <dbReference type="Proteomes" id="UP001367030"/>
    </source>
</evidence>
<dbReference type="Proteomes" id="UP001367030">
    <property type="component" value="Unassembled WGS sequence"/>
</dbReference>
<evidence type="ECO:0000313" key="3">
    <source>
        <dbReference type="EMBL" id="MEJ8857800.1"/>
    </source>
</evidence>
<name>A0ABU8XD91_9BURK</name>
<dbReference type="InterPro" id="IPR005184">
    <property type="entry name" value="DUF306_Meta_HslJ"/>
</dbReference>
<dbReference type="EMBL" id="JBBKZS010000012">
    <property type="protein sequence ID" value="MEJ8857800.1"/>
    <property type="molecule type" value="Genomic_DNA"/>
</dbReference>
<dbReference type="PANTHER" id="PTHR35535:SF2">
    <property type="entry name" value="DUF306 DOMAIN-CONTAINING PROTEIN"/>
    <property type="match status" value="1"/>
</dbReference>
<protein>
    <submittedName>
        <fullName evidence="3">META domain-containing protein</fullName>
    </submittedName>
</protein>
<feature type="chain" id="PRO_5047377961" evidence="1">
    <location>
        <begin position="29"/>
        <end position="162"/>
    </location>
</feature>
<evidence type="ECO:0000256" key="1">
    <source>
        <dbReference type="SAM" id="SignalP"/>
    </source>
</evidence>
<dbReference type="InterPro" id="IPR053147">
    <property type="entry name" value="Hsp_HslJ-like"/>
</dbReference>